<reference evidence="1" key="1">
    <citation type="submission" date="2017-12" db="EMBL/GenBank/DDBJ databases">
        <authorList>
            <person name="Barbosa P."/>
            <person name="Usie A."/>
            <person name="Ramos A.M."/>
        </authorList>
    </citation>
    <scope>NUCLEOTIDE SEQUENCE</scope>
    <source>
        <strain evidence="1">HL8</strain>
        <tissue evidence="1">Leaves</tissue>
    </source>
</reference>
<reference evidence="1" key="3">
    <citation type="submission" date="2023-07" db="EMBL/GenBank/DDBJ databases">
        <title>An improved reference 1 genome and first organelle genomes of Quercus suber.</title>
        <authorList>
            <consortium name="Genosuber Consortium"/>
            <person name="Usie A."/>
            <person name="Serra O."/>
            <person name="Barros P."/>
        </authorList>
    </citation>
    <scope>NUCLEOTIDE SEQUENCE</scope>
    <source>
        <strain evidence="1">HL8</strain>
        <tissue evidence="1">Leaves</tissue>
    </source>
</reference>
<dbReference type="AlphaFoldDB" id="A0AAW0M6H2"/>
<name>A0AAW0M6H2_QUESU</name>
<protein>
    <submittedName>
        <fullName evidence="1">Uncharacterized protein</fullName>
    </submittedName>
</protein>
<reference evidence="1" key="2">
    <citation type="journal article" date="2018" name="Sci. Data">
        <title>The draft genome sequence of cork oak.</title>
        <authorList>
            <person name="Ramos A.M."/>
            <person name="Usie A."/>
            <person name="Barbosa P."/>
            <person name="Barros P.M."/>
            <person name="Capote T."/>
            <person name="Chaves I."/>
            <person name="Simoes F."/>
            <person name="Abreu I."/>
            <person name="Carrasquinho I."/>
            <person name="Faro C."/>
            <person name="Guimaraes J.B."/>
            <person name="Mendonca D."/>
            <person name="Nobrega F."/>
            <person name="Rodrigues L."/>
            <person name="Saibo N.J.M."/>
            <person name="Varela M.C."/>
            <person name="Egas C."/>
            <person name="Matos J."/>
            <person name="Miguel C.M."/>
            <person name="Oliveira M.M."/>
            <person name="Ricardo C.P."/>
            <person name="Goncalves S."/>
        </authorList>
    </citation>
    <scope>NUCLEOTIDE SEQUENCE [LARGE SCALE GENOMIC DNA]</scope>
    <source>
        <strain evidence="1">HL8</strain>
    </source>
</reference>
<evidence type="ECO:0000313" key="1">
    <source>
        <dbReference type="EMBL" id="KAK7858426.1"/>
    </source>
</evidence>
<proteinExistence type="predicted"/>
<sequence length="82" mass="9875">MIITSFCRFVERRKDNYRVSINNRIVEVTWWMALKPVGIRSIMNLQYDVRIMVPPEARLDGNFCYLQRYGSENLFILQIVSW</sequence>
<organism evidence="1">
    <name type="scientific">Quercus suber</name>
    <name type="common">Cork oak</name>
    <dbReference type="NCBI Taxonomy" id="58331"/>
    <lineage>
        <taxon>Eukaryota</taxon>
        <taxon>Viridiplantae</taxon>
        <taxon>Streptophyta</taxon>
        <taxon>Embryophyta</taxon>
        <taxon>Tracheophyta</taxon>
        <taxon>Spermatophyta</taxon>
        <taxon>Magnoliopsida</taxon>
        <taxon>eudicotyledons</taxon>
        <taxon>Gunneridae</taxon>
        <taxon>Pentapetalae</taxon>
        <taxon>rosids</taxon>
        <taxon>fabids</taxon>
        <taxon>Fagales</taxon>
        <taxon>Fagaceae</taxon>
        <taxon>Quercus</taxon>
    </lineage>
</organism>
<dbReference type="EMBL" id="PKMF04000019">
    <property type="protein sequence ID" value="KAK7858426.1"/>
    <property type="molecule type" value="Genomic_DNA"/>
</dbReference>
<comment type="caution">
    <text evidence="1">The sequence shown here is derived from an EMBL/GenBank/DDBJ whole genome shotgun (WGS) entry which is preliminary data.</text>
</comment>
<gene>
    <name evidence="1" type="ORF">CFP56_012310</name>
</gene>
<accession>A0AAW0M6H2</accession>